<reference evidence="3 4" key="1">
    <citation type="submission" date="2020-08" db="EMBL/GenBank/DDBJ databases">
        <authorList>
            <person name="Mo P."/>
        </authorList>
    </citation>
    <scope>NUCLEOTIDE SEQUENCE [LARGE SCALE GENOMIC DNA]</scope>
    <source>
        <strain evidence="3 4">CGMCC 4.1532</strain>
    </source>
</reference>
<accession>A0A7G7MG95</accession>
<dbReference type="PANTHER" id="PTHR34351:SF1">
    <property type="entry name" value="SLR1927 PROTEIN"/>
    <property type="match status" value="1"/>
</dbReference>
<evidence type="ECO:0000256" key="1">
    <source>
        <dbReference type="SAM" id="Phobius"/>
    </source>
</evidence>
<evidence type="ECO:0000259" key="2">
    <source>
        <dbReference type="Pfam" id="PF01882"/>
    </source>
</evidence>
<dbReference type="InterPro" id="IPR002881">
    <property type="entry name" value="DUF58"/>
</dbReference>
<organism evidence="3 4">
    <name type="scientific">Pseudonocardia petroleophila</name>
    <dbReference type="NCBI Taxonomy" id="37331"/>
    <lineage>
        <taxon>Bacteria</taxon>
        <taxon>Bacillati</taxon>
        <taxon>Actinomycetota</taxon>
        <taxon>Actinomycetes</taxon>
        <taxon>Pseudonocardiales</taxon>
        <taxon>Pseudonocardiaceae</taxon>
        <taxon>Pseudonocardia</taxon>
    </lineage>
</organism>
<protein>
    <submittedName>
        <fullName evidence="3">DUF58 domain-containing protein</fullName>
    </submittedName>
</protein>
<proteinExistence type="predicted"/>
<gene>
    <name evidence="3" type="ORF">H6H00_27520</name>
</gene>
<dbReference type="PANTHER" id="PTHR34351">
    <property type="entry name" value="SLR1927 PROTEIN-RELATED"/>
    <property type="match status" value="1"/>
</dbReference>
<name>A0A7G7MG95_9PSEU</name>
<dbReference type="KEGG" id="ppel:H6H00_27520"/>
<dbReference type="Pfam" id="PF01882">
    <property type="entry name" value="DUF58"/>
    <property type="match status" value="1"/>
</dbReference>
<keyword evidence="1" id="KW-0812">Transmembrane</keyword>
<keyword evidence="1" id="KW-1133">Transmembrane helix</keyword>
<dbReference type="RefSeq" id="WP_185718558.1">
    <property type="nucleotide sequence ID" value="NZ_BAAAWI010000001.1"/>
</dbReference>
<evidence type="ECO:0000313" key="4">
    <source>
        <dbReference type="Proteomes" id="UP000515728"/>
    </source>
</evidence>
<dbReference type="EMBL" id="CP060131">
    <property type="protein sequence ID" value="QNG51806.1"/>
    <property type="molecule type" value="Genomic_DNA"/>
</dbReference>
<feature type="domain" description="DUF58" evidence="2">
    <location>
        <begin position="201"/>
        <end position="314"/>
    </location>
</feature>
<keyword evidence="1" id="KW-0472">Membrane</keyword>
<dbReference type="Proteomes" id="UP000515728">
    <property type="component" value="Chromosome"/>
</dbReference>
<dbReference type="AlphaFoldDB" id="A0A7G7MG95"/>
<keyword evidence="4" id="KW-1185">Reference proteome</keyword>
<feature type="transmembrane region" description="Helical" evidence="1">
    <location>
        <begin position="34"/>
        <end position="52"/>
    </location>
</feature>
<evidence type="ECO:0000313" key="3">
    <source>
        <dbReference type="EMBL" id="QNG51806.1"/>
    </source>
</evidence>
<sequence length="403" mass="41788">MRLAGLTTRGRCLLAAGAATAVSAFVLDERDLLRVGAFVALLPLLALLVSVFTRRSVRGAREVSPERVPAGGEVAVAITLRGGPLVGALRLVDAVPDASGPQPSAPPRFTVHRLSPRAGAQLSYPLVPAQRGVHRIGPLTGGSTDPLGLAEFERELAPASRLVALPRVVALRGMPQALGSGEGTPGAALAHQGQGRSDVLVRQYRQGDELRRVHWRSTARHDELMVRLEERPWRTGTTVLLDRRDAAHRGHGPDSSLEVAISLAASICTHLGGRGEVITLVTEDGAELGTASGDIDPLLDTLAALRPAARTDLAGPELAGDVLAVLGALGAGDLESLVARQPAGGHAVLLDVAGWEPAGRGPDVAAAATALRRAGWRVAVARAGVAPDRAWDELVAQSIGSTS</sequence>